<evidence type="ECO:0000256" key="3">
    <source>
        <dbReference type="ARBA" id="ARBA00023163"/>
    </source>
</evidence>
<dbReference type="Gene3D" id="1.10.260.40">
    <property type="entry name" value="lambda repressor-like DNA-binding domains"/>
    <property type="match status" value="1"/>
</dbReference>
<dbReference type="InterPro" id="IPR013096">
    <property type="entry name" value="Cupin_2"/>
</dbReference>
<keyword evidence="6" id="KW-1185">Reference proteome</keyword>
<gene>
    <name evidence="5" type="ORF">L0635_06205</name>
</gene>
<dbReference type="Gene3D" id="2.60.120.10">
    <property type="entry name" value="Jelly Rolls"/>
    <property type="match status" value="1"/>
</dbReference>
<proteinExistence type="predicted"/>
<sequence>MTAEPHTLAAHIAATVKQLRRERGWSLTRTAEATGVSKAMLGQIERGESSPTIATLWRMASGFRVSFSSLFDAGVEVEARPPHPPTWQDSAGMQAQVLFAYDPLLGFEMLAIELAPNCASESAPHAPGVVEHIVVIEGTMALRIDDAWQTVTAGQGVRFAADRPHVMRNDGDTPLRFHDVIHYLPCAALAEADK</sequence>
<keyword evidence="1" id="KW-0805">Transcription regulation</keyword>
<dbReference type="PANTHER" id="PTHR46797:SF23">
    <property type="entry name" value="HTH-TYPE TRANSCRIPTIONAL REGULATOR SUTR"/>
    <property type="match status" value="1"/>
</dbReference>
<dbReference type="CDD" id="cd02209">
    <property type="entry name" value="cupin_XRE_C"/>
    <property type="match status" value="1"/>
</dbReference>
<dbReference type="Pfam" id="PF01381">
    <property type="entry name" value="HTH_3"/>
    <property type="match status" value="1"/>
</dbReference>
<evidence type="ECO:0000259" key="4">
    <source>
        <dbReference type="PROSITE" id="PS50943"/>
    </source>
</evidence>
<name>A0ABT4ISM5_9GAMM</name>
<dbReference type="SMART" id="SM00530">
    <property type="entry name" value="HTH_XRE"/>
    <property type="match status" value="1"/>
</dbReference>
<dbReference type="RefSeq" id="WP_268901398.1">
    <property type="nucleotide sequence ID" value="NZ_JAKNQT010000001.1"/>
</dbReference>
<keyword evidence="3" id="KW-0804">Transcription</keyword>
<dbReference type="SUPFAM" id="SSF51182">
    <property type="entry name" value="RmlC-like cupins"/>
    <property type="match status" value="1"/>
</dbReference>
<dbReference type="InterPro" id="IPR011051">
    <property type="entry name" value="RmlC_Cupin_sf"/>
</dbReference>
<evidence type="ECO:0000256" key="2">
    <source>
        <dbReference type="ARBA" id="ARBA00023125"/>
    </source>
</evidence>
<evidence type="ECO:0000256" key="1">
    <source>
        <dbReference type="ARBA" id="ARBA00023015"/>
    </source>
</evidence>
<keyword evidence="2" id="KW-0238">DNA-binding</keyword>
<protein>
    <submittedName>
        <fullName evidence="5">XRE family transcriptional regulator</fullName>
    </submittedName>
</protein>
<dbReference type="InterPro" id="IPR010982">
    <property type="entry name" value="Lambda_DNA-bd_dom_sf"/>
</dbReference>
<comment type="caution">
    <text evidence="5">The sequence shown here is derived from an EMBL/GenBank/DDBJ whole genome shotgun (WGS) entry which is preliminary data.</text>
</comment>
<evidence type="ECO:0000313" key="5">
    <source>
        <dbReference type="EMBL" id="MCZ0926668.1"/>
    </source>
</evidence>
<dbReference type="PANTHER" id="PTHR46797">
    <property type="entry name" value="HTH-TYPE TRANSCRIPTIONAL REGULATOR"/>
    <property type="match status" value="1"/>
</dbReference>
<reference evidence="5 6" key="1">
    <citation type="submission" date="2022-02" db="EMBL/GenBank/DDBJ databases">
        <title>Study of halophilic communities from a Mexican lake.</title>
        <authorList>
            <person name="Hernandez-Soto L.M."/>
            <person name="Martinez-Abarca F."/>
            <person name="Ramirez-Saad H.C."/>
            <person name="Aguirre-Garrido J.F."/>
        </authorList>
    </citation>
    <scope>NUCLEOTIDE SEQUENCE [LARGE SCALE GENOMIC DNA]</scope>
    <source>
        <strain evidence="5 6">Hjan13</strain>
    </source>
</reference>
<dbReference type="EMBL" id="JAKNQU010000002">
    <property type="protein sequence ID" value="MCZ0926668.1"/>
    <property type="molecule type" value="Genomic_DNA"/>
</dbReference>
<dbReference type="InterPro" id="IPR050807">
    <property type="entry name" value="TransReg_Diox_bact_type"/>
</dbReference>
<accession>A0ABT4ISM5</accession>
<dbReference type="Proteomes" id="UP001321125">
    <property type="component" value="Unassembled WGS sequence"/>
</dbReference>
<evidence type="ECO:0000313" key="6">
    <source>
        <dbReference type="Proteomes" id="UP001321125"/>
    </source>
</evidence>
<feature type="domain" description="HTH cro/C1-type" evidence="4">
    <location>
        <begin position="16"/>
        <end position="70"/>
    </location>
</feature>
<dbReference type="Pfam" id="PF07883">
    <property type="entry name" value="Cupin_2"/>
    <property type="match status" value="1"/>
</dbReference>
<dbReference type="SUPFAM" id="SSF47413">
    <property type="entry name" value="lambda repressor-like DNA-binding domains"/>
    <property type="match status" value="1"/>
</dbReference>
<dbReference type="InterPro" id="IPR014710">
    <property type="entry name" value="RmlC-like_jellyroll"/>
</dbReference>
<organism evidence="5 6">
    <name type="scientific">Vreelandella janggokensis</name>
    <dbReference type="NCBI Taxonomy" id="370767"/>
    <lineage>
        <taxon>Bacteria</taxon>
        <taxon>Pseudomonadati</taxon>
        <taxon>Pseudomonadota</taxon>
        <taxon>Gammaproteobacteria</taxon>
        <taxon>Oceanospirillales</taxon>
        <taxon>Halomonadaceae</taxon>
        <taxon>Vreelandella</taxon>
    </lineage>
</organism>
<dbReference type="CDD" id="cd00093">
    <property type="entry name" value="HTH_XRE"/>
    <property type="match status" value="1"/>
</dbReference>
<dbReference type="PROSITE" id="PS50943">
    <property type="entry name" value="HTH_CROC1"/>
    <property type="match status" value="1"/>
</dbReference>
<dbReference type="InterPro" id="IPR001387">
    <property type="entry name" value="Cro/C1-type_HTH"/>
</dbReference>